<dbReference type="EMBL" id="CACRSY010000016">
    <property type="protein sequence ID" value="VYT28683.1"/>
    <property type="molecule type" value="Genomic_DNA"/>
</dbReference>
<sequence length="114" mass="13516">MRTFSGSEYVYQYIFHPSNSLNIKHFNTLDAEWLEFIKNNRLHGGIQHNYDIVIGPVADDNTMETVQLYMSGILKSHEAVDRLRYSKINNQVSFHTPRALEYLYFEYRKEIAHD</sequence>
<accession>A0A6N2VGR1</accession>
<evidence type="ECO:0000313" key="1">
    <source>
        <dbReference type="EMBL" id="VYT28683.1"/>
    </source>
</evidence>
<gene>
    <name evidence="1" type="ORF">BHLFYP23_01042</name>
</gene>
<name>A0A6N2VGR1_BLAHA</name>
<dbReference type="Pfam" id="PF13151">
    <property type="entry name" value="DUF3990"/>
    <property type="match status" value="1"/>
</dbReference>
<dbReference type="InterPro" id="IPR025051">
    <property type="entry name" value="DUF3990"/>
</dbReference>
<dbReference type="AlphaFoldDB" id="A0A6N2VGR1"/>
<reference evidence="1" key="1">
    <citation type="submission" date="2019-11" db="EMBL/GenBank/DDBJ databases">
        <authorList>
            <person name="Feng L."/>
        </authorList>
    </citation>
    <scope>NUCLEOTIDE SEQUENCE</scope>
    <source>
        <strain evidence="1">BhanseniiLFYP23</strain>
    </source>
</reference>
<proteinExistence type="predicted"/>
<organism evidence="1">
    <name type="scientific">Blautia hansenii</name>
    <name type="common">Ruminococcus hansenii</name>
    <dbReference type="NCBI Taxonomy" id="1322"/>
    <lineage>
        <taxon>Bacteria</taxon>
        <taxon>Bacillati</taxon>
        <taxon>Bacillota</taxon>
        <taxon>Clostridia</taxon>
        <taxon>Lachnospirales</taxon>
        <taxon>Lachnospiraceae</taxon>
        <taxon>Blautia</taxon>
    </lineage>
</organism>
<protein>
    <submittedName>
        <fullName evidence="1">Uncharacterized protein</fullName>
    </submittedName>
</protein>